<accession>A0ABS4DFX1</accession>
<organism evidence="4 5">
    <name type="scientific">Candidatus Chloroploca mongolica</name>
    <dbReference type="NCBI Taxonomy" id="2528176"/>
    <lineage>
        <taxon>Bacteria</taxon>
        <taxon>Bacillati</taxon>
        <taxon>Chloroflexota</taxon>
        <taxon>Chloroflexia</taxon>
        <taxon>Chloroflexales</taxon>
        <taxon>Chloroflexineae</taxon>
        <taxon>Oscillochloridaceae</taxon>
        <taxon>Candidatus Chloroploca</taxon>
    </lineage>
</organism>
<comment type="caution">
    <text evidence="2">Lacks conserved residue(s) required for the propagation of feature annotation.</text>
</comment>
<protein>
    <submittedName>
        <fullName evidence="4">Patatin-like phospholipase family protein</fullName>
    </submittedName>
</protein>
<keyword evidence="5" id="KW-1185">Reference proteome</keyword>
<evidence type="ECO:0000313" key="5">
    <source>
        <dbReference type="Proteomes" id="UP001193081"/>
    </source>
</evidence>
<evidence type="ECO:0000313" key="4">
    <source>
        <dbReference type="EMBL" id="MBP1468332.1"/>
    </source>
</evidence>
<dbReference type="Proteomes" id="UP001193081">
    <property type="component" value="Unassembled WGS sequence"/>
</dbReference>
<evidence type="ECO:0000256" key="1">
    <source>
        <dbReference type="ARBA" id="ARBA00023098"/>
    </source>
</evidence>
<name>A0ABS4DFX1_9CHLR</name>
<gene>
    <name evidence="4" type="ORF">EYB53_021655</name>
</gene>
<feature type="short sequence motif" description="GXSXG" evidence="2">
    <location>
        <begin position="45"/>
        <end position="49"/>
    </location>
</feature>
<sequence>MTQKKRVALVLSGGVSLGSYIAGALDELLRWLEADGSFEIDVITGASAGATTAALIAHGLLYRGGATALHDVWVKQIDIADLLVPQLTDDQLITLLSSERLNAVAREVLAWPDPTTPAKRSPLIGTSLTVALTITNVEGLSYRSRIMMRADGRAEPFLQDRYAEQETFVFDTAVPPTDPVWQRIQQVGIASAALPFVFPPVAIQREAANPAHYPQRPEFEGAATFIYCDGGTFNNLPIDLAWHYARQNDAPGDERWVIIVDPSQDVVRPVDSTPVAERPAQRSLLAYGRSLLTAVMAESRAVQFDREVVLPSKNIDGRVERGQAAIPGVDRAEVELLDKIALVLPRVDDPRLKGSYLICALSAFLDERFRQYDFQRGAADARRVAQEVLGITAAVERPEGQHFYAPDDDPKLSADLSSYAALGAIPSSRDPKRSVRQVFEDGLRRRLKAIVNQIDPPGPDAIYAWVLEQLLLPRLGELW</sequence>
<proteinExistence type="predicted"/>
<feature type="short sequence motif" description="DGA/G" evidence="2">
    <location>
        <begin position="229"/>
        <end position="231"/>
    </location>
</feature>
<feature type="active site" description="Nucleophile" evidence="2">
    <location>
        <position position="47"/>
    </location>
</feature>
<evidence type="ECO:0000256" key="2">
    <source>
        <dbReference type="PROSITE-ProRule" id="PRU01161"/>
    </source>
</evidence>
<dbReference type="InterPro" id="IPR016035">
    <property type="entry name" value="Acyl_Trfase/lysoPLipase"/>
</dbReference>
<dbReference type="Pfam" id="PF01734">
    <property type="entry name" value="Patatin"/>
    <property type="match status" value="1"/>
</dbReference>
<dbReference type="EMBL" id="SIJK02000064">
    <property type="protein sequence ID" value="MBP1468332.1"/>
    <property type="molecule type" value="Genomic_DNA"/>
</dbReference>
<feature type="domain" description="PNPLA" evidence="3">
    <location>
        <begin position="9"/>
        <end position="242"/>
    </location>
</feature>
<dbReference type="RefSeq" id="WP_135480976.1">
    <property type="nucleotide sequence ID" value="NZ_SIJK02000064.1"/>
</dbReference>
<evidence type="ECO:0000259" key="3">
    <source>
        <dbReference type="PROSITE" id="PS51635"/>
    </source>
</evidence>
<dbReference type="InterPro" id="IPR002641">
    <property type="entry name" value="PNPLA_dom"/>
</dbReference>
<keyword evidence="2" id="KW-0378">Hydrolase</keyword>
<feature type="active site" description="Proton acceptor" evidence="2">
    <location>
        <position position="229"/>
    </location>
</feature>
<dbReference type="Gene3D" id="3.40.1090.10">
    <property type="entry name" value="Cytosolic phospholipase A2 catalytic domain"/>
    <property type="match status" value="2"/>
</dbReference>
<keyword evidence="2" id="KW-0442">Lipid degradation</keyword>
<dbReference type="SUPFAM" id="SSF52151">
    <property type="entry name" value="FabD/lysophospholipase-like"/>
    <property type="match status" value="1"/>
</dbReference>
<comment type="caution">
    <text evidence="4">The sequence shown here is derived from an EMBL/GenBank/DDBJ whole genome shotgun (WGS) entry which is preliminary data.</text>
</comment>
<dbReference type="PROSITE" id="PS51635">
    <property type="entry name" value="PNPLA"/>
    <property type="match status" value="1"/>
</dbReference>
<reference evidence="4 5" key="1">
    <citation type="submission" date="2021-03" db="EMBL/GenBank/DDBJ databases">
        <authorList>
            <person name="Grouzdev D.S."/>
        </authorList>
    </citation>
    <scope>NUCLEOTIDE SEQUENCE [LARGE SCALE GENOMIC DNA]</scope>
    <source>
        <strain evidence="4 5">M50-1</strain>
    </source>
</reference>
<keyword evidence="1 2" id="KW-0443">Lipid metabolism</keyword>